<sequence length="483" mass="53887">MAGKKDLKIKKAKSCSKVIPAPNICEKHIFTENDYQEIQKELLKWYDKEQRTLPWRTIAKTETDQNVRGYAVWVSEVMLQQTQVATVIPYFNKWIEKWPTVQALAEADVEEVLQTWAGLGYYSRGRRLHEGAKIIVEKMNGQIPNTVPDLTKLIPGIGAYSASAIASIAFQKPVGVVDGNVIRVLSRLRVIGASISESGVRDHLWELANKMVSKERPGDFNQALMELGATVCTPQNPNCAACPLNNYCRAYSMTKTIPKIGKMDSFLKKKSVENAADCKSEECKIPDIENVIGCTFCLPSPVWNDNPQVTAFPCKVEKKAARQEKVGVLVIEKGDQLLMVRRPEKGLLAGLWEFPCAILPDEATSKSKSSILESTVKELGVPSSVLSSKKFIGEVVHLFSHIHTTYSVEHLVLDSSLKIKSSKKEVMWITLEEIKTAAVSTAMKKVLALVKKSETKPAKQVANKKRKRSPENHKQTSIKSFFT</sequence>
<dbReference type="InterPro" id="IPR000086">
    <property type="entry name" value="NUDIX_hydrolase_dom"/>
</dbReference>
<dbReference type="GO" id="GO:0006284">
    <property type="term" value="P:base-excision repair"/>
    <property type="evidence" value="ECO:0007669"/>
    <property type="project" value="UniProtKB-UniRule"/>
</dbReference>
<evidence type="ECO:0000256" key="1">
    <source>
        <dbReference type="ARBA" id="ARBA00000843"/>
    </source>
</evidence>
<evidence type="ECO:0000256" key="11">
    <source>
        <dbReference type="ARBA" id="ARBA00023204"/>
    </source>
</evidence>
<keyword evidence="17" id="KW-1185">Reference proteome</keyword>
<evidence type="ECO:0000256" key="3">
    <source>
        <dbReference type="ARBA" id="ARBA00012045"/>
    </source>
</evidence>
<dbReference type="PROSITE" id="PS01155">
    <property type="entry name" value="ENDONUCLEASE_III_2"/>
    <property type="match status" value="1"/>
</dbReference>
<dbReference type="GO" id="GO:0051539">
    <property type="term" value="F:4 iron, 4 sulfur cluster binding"/>
    <property type="evidence" value="ECO:0007669"/>
    <property type="project" value="UniProtKB-UniRule"/>
</dbReference>
<keyword evidence="9 13" id="KW-0408">Iron</keyword>
<keyword evidence="12 13" id="KW-0326">Glycosidase</keyword>
<accession>A0AAV2AJN4</accession>
<dbReference type="InterPro" id="IPR044298">
    <property type="entry name" value="MIG/MutY"/>
</dbReference>
<dbReference type="GO" id="GO:0035485">
    <property type="term" value="F:adenine/guanine mispair binding"/>
    <property type="evidence" value="ECO:0007669"/>
    <property type="project" value="TreeGrafter"/>
</dbReference>
<protein>
    <recommendedName>
        <fullName evidence="4 13">Adenine DNA glycosylase</fullName>
        <ecNumber evidence="3 13">3.2.2.31</ecNumber>
    </recommendedName>
</protein>
<dbReference type="SMART" id="SM00525">
    <property type="entry name" value="FES"/>
    <property type="match status" value="1"/>
</dbReference>
<keyword evidence="11" id="KW-0234">DNA repair</keyword>
<keyword evidence="10" id="KW-0411">Iron-sulfur</keyword>
<dbReference type="Pfam" id="PF14815">
    <property type="entry name" value="NUDIX_4"/>
    <property type="match status" value="1"/>
</dbReference>
<dbReference type="FunFam" id="1.10.340.30:FF:000002">
    <property type="entry name" value="Adenine DNA glycosylase"/>
    <property type="match status" value="1"/>
</dbReference>
<dbReference type="SMART" id="SM00478">
    <property type="entry name" value="ENDO3c"/>
    <property type="match status" value="1"/>
</dbReference>
<feature type="region of interest" description="Disordered" evidence="14">
    <location>
        <begin position="456"/>
        <end position="483"/>
    </location>
</feature>
<evidence type="ECO:0000256" key="8">
    <source>
        <dbReference type="ARBA" id="ARBA00022801"/>
    </source>
</evidence>
<evidence type="ECO:0000256" key="7">
    <source>
        <dbReference type="ARBA" id="ARBA00022763"/>
    </source>
</evidence>
<comment type="caution">
    <text evidence="16">The sequence shown here is derived from an EMBL/GenBank/DDBJ whole genome shotgun (WGS) entry which is preliminary data.</text>
</comment>
<keyword evidence="5" id="KW-0004">4Fe-4S</keyword>
<dbReference type="InterPro" id="IPR015797">
    <property type="entry name" value="NUDIX_hydrolase-like_dom_sf"/>
</dbReference>
<evidence type="ECO:0000259" key="15">
    <source>
        <dbReference type="PROSITE" id="PS51462"/>
    </source>
</evidence>
<proteinExistence type="inferred from homology"/>
<evidence type="ECO:0000256" key="9">
    <source>
        <dbReference type="ARBA" id="ARBA00023004"/>
    </source>
</evidence>
<dbReference type="GO" id="GO:0046872">
    <property type="term" value="F:metal ion binding"/>
    <property type="evidence" value="ECO:0007669"/>
    <property type="project" value="UniProtKB-UniRule"/>
</dbReference>
<dbReference type="GO" id="GO:0032357">
    <property type="term" value="F:oxidized purine DNA binding"/>
    <property type="evidence" value="ECO:0007669"/>
    <property type="project" value="TreeGrafter"/>
</dbReference>
<gene>
    <name evidence="16" type="ORF">LARSCL_LOCUS12852</name>
</gene>
<name>A0AAV2AJN4_9ARAC</name>
<reference evidence="16 17" key="1">
    <citation type="submission" date="2024-04" db="EMBL/GenBank/DDBJ databases">
        <authorList>
            <person name="Rising A."/>
            <person name="Reimegard J."/>
            <person name="Sonavane S."/>
            <person name="Akerstrom W."/>
            <person name="Nylinder S."/>
            <person name="Hedman E."/>
            <person name="Kallberg Y."/>
        </authorList>
    </citation>
    <scope>NUCLEOTIDE SEQUENCE [LARGE SCALE GENOMIC DNA]</scope>
</reference>
<comment type="similarity">
    <text evidence="2 13">Belongs to the Nth/MutY family.</text>
</comment>
<evidence type="ECO:0000256" key="5">
    <source>
        <dbReference type="ARBA" id="ARBA00022485"/>
    </source>
</evidence>
<dbReference type="Pfam" id="PF00730">
    <property type="entry name" value="HhH-GPD"/>
    <property type="match status" value="1"/>
</dbReference>
<dbReference type="InterPro" id="IPR003265">
    <property type="entry name" value="HhH-GPD_domain"/>
</dbReference>
<dbReference type="InterPro" id="IPR004036">
    <property type="entry name" value="Endonuclease-III-like_CS2"/>
</dbReference>
<dbReference type="Gene3D" id="1.10.340.30">
    <property type="entry name" value="Hypothetical protein, domain 2"/>
    <property type="match status" value="1"/>
</dbReference>
<comment type="catalytic activity">
    <reaction evidence="1 13">
        <text>Hydrolyzes free adenine bases from 7,8-dihydro-8-oxoguanine:adenine mismatched double-stranded DNA, leaving an apurinic site.</text>
        <dbReference type="EC" id="3.2.2.31"/>
    </reaction>
</comment>
<dbReference type="EC" id="3.2.2.31" evidence="3 13"/>
<evidence type="ECO:0000256" key="12">
    <source>
        <dbReference type="ARBA" id="ARBA00023295"/>
    </source>
</evidence>
<keyword evidence="6" id="KW-0479">Metal-binding</keyword>
<dbReference type="PANTHER" id="PTHR42944:SF1">
    <property type="entry name" value="ADENINE DNA GLYCOSYLASE"/>
    <property type="match status" value="1"/>
</dbReference>
<dbReference type="PROSITE" id="PS51462">
    <property type="entry name" value="NUDIX"/>
    <property type="match status" value="1"/>
</dbReference>
<dbReference type="GO" id="GO:0034039">
    <property type="term" value="F:8-oxo-7,8-dihydroguanine DNA N-glycosylase activity"/>
    <property type="evidence" value="ECO:0007669"/>
    <property type="project" value="TreeGrafter"/>
</dbReference>
<dbReference type="CDD" id="cd00056">
    <property type="entry name" value="ENDO3c"/>
    <property type="match status" value="1"/>
</dbReference>
<feature type="domain" description="Nudix hydrolase" evidence="15">
    <location>
        <begin position="321"/>
        <end position="451"/>
    </location>
</feature>
<evidence type="ECO:0000256" key="4">
    <source>
        <dbReference type="ARBA" id="ARBA00022023"/>
    </source>
</evidence>
<evidence type="ECO:0000256" key="14">
    <source>
        <dbReference type="SAM" id="MobiDB-lite"/>
    </source>
</evidence>
<comment type="function">
    <text evidence="13">Adenine glycosylase active on G-A mispairs.</text>
</comment>
<evidence type="ECO:0000256" key="2">
    <source>
        <dbReference type="ARBA" id="ARBA00008343"/>
    </source>
</evidence>
<dbReference type="EMBL" id="CAXIEN010000172">
    <property type="protein sequence ID" value="CAL1283866.1"/>
    <property type="molecule type" value="Genomic_DNA"/>
</dbReference>
<dbReference type="GO" id="GO:0000701">
    <property type="term" value="F:purine-specific mismatch base pair DNA N-glycosylase activity"/>
    <property type="evidence" value="ECO:0007669"/>
    <property type="project" value="UniProtKB-EC"/>
</dbReference>
<evidence type="ECO:0000256" key="13">
    <source>
        <dbReference type="RuleBase" id="RU365096"/>
    </source>
</evidence>
<dbReference type="SUPFAM" id="SSF48150">
    <property type="entry name" value="DNA-glycosylase"/>
    <property type="match status" value="1"/>
</dbReference>
<dbReference type="AlphaFoldDB" id="A0AAV2AJN4"/>
<keyword evidence="7 13" id="KW-0227">DNA damage</keyword>
<dbReference type="Gene3D" id="3.90.79.10">
    <property type="entry name" value="Nucleoside Triphosphate Pyrophosphohydrolase"/>
    <property type="match status" value="1"/>
</dbReference>
<dbReference type="InterPro" id="IPR029119">
    <property type="entry name" value="MutY_C"/>
</dbReference>
<dbReference type="SUPFAM" id="SSF55811">
    <property type="entry name" value="Nudix"/>
    <property type="match status" value="1"/>
</dbReference>
<evidence type="ECO:0000313" key="17">
    <source>
        <dbReference type="Proteomes" id="UP001497382"/>
    </source>
</evidence>
<dbReference type="InterPro" id="IPR011257">
    <property type="entry name" value="DNA_glycosylase"/>
</dbReference>
<dbReference type="GO" id="GO:0006298">
    <property type="term" value="P:mismatch repair"/>
    <property type="evidence" value="ECO:0007669"/>
    <property type="project" value="TreeGrafter"/>
</dbReference>
<keyword evidence="8" id="KW-0378">Hydrolase</keyword>
<dbReference type="GO" id="GO:0005634">
    <property type="term" value="C:nucleus"/>
    <property type="evidence" value="ECO:0007669"/>
    <property type="project" value="TreeGrafter"/>
</dbReference>
<organism evidence="16 17">
    <name type="scientific">Larinioides sclopetarius</name>
    <dbReference type="NCBI Taxonomy" id="280406"/>
    <lineage>
        <taxon>Eukaryota</taxon>
        <taxon>Metazoa</taxon>
        <taxon>Ecdysozoa</taxon>
        <taxon>Arthropoda</taxon>
        <taxon>Chelicerata</taxon>
        <taxon>Arachnida</taxon>
        <taxon>Araneae</taxon>
        <taxon>Araneomorphae</taxon>
        <taxon>Entelegynae</taxon>
        <taxon>Araneoidea</taxon>
        <taxon>Araneidae</taxon>
        <taxon>Larinioides</taxon>
    </lineage>
</organism>
<dbReference type="Pfam" id="PF10576">
    <property type="entry name" value="EndIII_4Fe-2S"/>
    <property type="match status" value="1"/>
</dbReference>
<dbReference type="PANTHER" id="PTHR42944">
    <property type="entry name" value="ADENINE DNA GLYCOSYLASE"/>
    <property type="match status" value="1"/>
</dbReference>
<comment type="cofactor">
    <cofactor evidence="13">
        <name>[4Fe-4S] cluster</name>
        <dbReference type="ChEBI" id="CHEBI:49883"/>
    </cofactor>
    <text evidence="13">Binds 1 [4Fe-4S] cluster.</text>
</comment>
<dbReference type="FunFam" id="1.10.1670.10:FF:000002">
    <property type="entry name" value="Adenine DNA glycosylase"/>
    <property type="match status" value="1"/>
</dbReference>
<evidence type="ECO:0000256" key="10">
    <source>
        <dbReference type="ARBA" id="ARBA00023014"/>
    </source>
</evidence>
<dbReference type="InterPro" id="IPR023170">
    <property type="entry name" value="HhH_base_excis_C"/>
</dbReference>
<dbReference type="CDD" id="cd03431">
    <property type="entry name" value="NUDIX_DNA_Glycosylase_C-MutY"/>
    <property type="match status" value="1"/>
</dbReference>
<dbReference type="InterPro" id="IPR003651">
    <property type="entry name" value="Endonuclease3_FeS-loop_motif"/>
</dbReference>
<dbReference type="Gene3D" id="1.10.1670.10">
    <property type="entry name" value="Helix-hairpin-Helix base-excision DNA repair enzymes (C-terminal)"/>
    <property type="match status" value="1"/>
</dbReference>
<evidence type="ECO:0000313" key="16">
    <source>
        <dbReference type="EMBL" id="CAL1283866.1"/>
    </source>
</evidence>
<dbReference type="Proteomes" id="UP001497382">
    <property type="component" value="Unassembled WGS sequence"/>
</dbReference>
<evidence type="ECO:0000256" key="6">
    <source>
        <dbReference type="ARBA" id="ARBA00022723"/>
    </source>
</evidence>